<sequence length="204" mass="22713">MQSNAAIMNTSTTVNANPQHLVTVAQLASVPRFPVWNSVPKDNLNRIEWKGELQDRFMTILLTLGVRSAQPKYILRLMNVNGLSRIHVASHLQKIRMKLCAQVGVAHINQLEDSHGEVLATHYYSKKQEEPYLNAEQPASARIAANGANLDTPTSHASTPAPRWSAIIGHFVRTVAPIIRDPDDPSRRHQRVYLLTNPTLVSSC</sequence>
<keyword evidence="1" id="KW-0805">Transcription regulation</keyword>
<evidence type="ECO:0000313" key="5">
    <source>
        <dbReference type="Proteomes" id="UP000717585"/>
    </source>
</evidence>
<dbReference type="InterPro" id="IPR009057">
    <property type="entry name" value="Homeodomain-like_sf"/>
</dbReference>
<evidence type="ECO:0008006" key="6">
    <source>
        <dbReference type="Google" id="ProtNLM"/>
    </source>
</evidence>
<dbReference type="GO" id="GO:0003700">
    <property type="term" value="F:DNA-binding transcription factor activity"/>
    <property type="evidence" value="ECO:0007669"/>
    <property type="project" value="InterPro"/>
</dbReference>
<name>A0A8J6DY77_9EUKA</name>
<proteinExistence type="predicted"/>
<dbReference type="EMBL" id="JAHDYR010000053">
    <property type="protein sequence ID" value="KAG9391704.1"/>
    <property type="molecule type" value="Genomic_DNA"/>
</dbReference>
<evidence type="ECO:0000313" key="4">
    <source>
        <dbReference type="EMBL" id="KAG9391704.1"/>
    </source>
</evidence>
<dbReference type="InterPro" id="IPR044841">
    <property type="entry name" value="LUX/BOA-like"/>
</dbReference>
<accession>A0A8J6DY77</accession>
<gene>
    <name evidence="4" type="ORF">J8273_6480</name>
</gene>
<reference evidence="4" key="1">
    <citation type="submission" date="2021-05" db="EMBL/GenBank/DDBJ databases">
        <title>A free-living protist that lacks canonical eukaryotic 1 DNA replication and segregation systems.</title>
        <authorList>
            <person name="Salas-Leiva D.E."/>
            <person name="Tromer E.C."/>
            <person name="Curtis B.A."/>
            <person name="Jerlstrom-Hultqvist J."/>
            <person name="Kolisko M."/>
            <person name="Yi Z."/>
            <person name="Salas-Leiva J.S."/>
            <person name="Gallot-Lavallee L."/>
            <person name="Kops G.J.P.L."/>
            <person name="Archibald J.M."/>
            <person name="Simpson A.G.B."/>
            <person name="Roger A.J."/>
        </authorList>
    </citation>
    <scope>NUCLEOTIDE SEQUENCE</scope>
    <source>
        <strain evidence="4">BICM</strain>
    </source>
</reference>
<dbReference type="PANTHER" id="PTHR31442:SF29">
    <property type="entry name" value="HOMEODOMAIN-LIKE SUPERFAMILY PROTEIN"/>
    <property type="match status" value="1"/>
</dbReference>
<dbReference type="GO" id="GO:0003677">
    <property type="term" value="F:DNA binding"/>
    <property type="evidence" value="ECO:0007669"/>
    <property type="project" value="InterPro"/>
</dbReference>
<organism evidence="4 5">
    <name type="scientific">Carpediemonas membranifera</name>
    <dbReference type="NCBI Taxonomy" id="201153"/>
    <lineage>
        <taxon>Eukaryota</taxon>
        <taxon>Metamonada</taxon>
        <taxon>Carpediemonas-like organisms</taxon>
        <taxon>Carpediemonas</taxon>
    </lineage>
</organism>
<dbReference type="GO" id="GO:0005634">
    <property type="term" value="C:nucleus"/>
    <property type="evidence" value="ECO:0007669"/>
    <property type="project" value="TreeGrafter"/>
</dbReference>
<dbReference type="NCBIfam" id="TIGR01557">
    <property type="entry name" value="myb_SHAQKYF"/>
    <property type="match status" value="1"/>
</dbReference>
<evidence type="ECO:0000256" key="3">
    <source>
        <dbReference type="ARBA" id="ARBA00023242"/>
    </source>
</evidence>
<dbReference type="Gene3D" id="1.10.10.60">
    <property type="entry name" value="Homeodomain-like"/>
    <property type="match status" value="1"/>
</dbReference>
<evidence type="ECO:0000256" key="2">
    <source>
        <dbReference type="ARBA" id="ARBA00023163"/>
    </source>
</evidence>
<keyword evidence="3" id="KW-0539">Nucleus</keyword>
<evidence type="ECO:0000256" key="1">
    <source>
        <dbReference type="ARBA" id="ARBA00023015"/>
    </source>
</evidence>
<comment type="caution">
    <text evidence="4">The sequence shown here is derived from an EMBL/GenBank/DDBJ whole genome shotgun (WGS) entry which is preliminary data.</text>
</comment>
<dbReference type="PANTHER" id="PTHR31442">
    <property type="entry name" value="HOMEODOMAIN-LIKE SUPERFAMILY PROTEIN-RELATED"/>
    <property type="match status" value="1"/>
</dbReference>
<dbReference type="SUPFAM" id="SSF46689">
    <property type="entry name" value="Homeodomain-like"/>
    <property type="match status" value="1"/>
</dbReference>
<keyword evidence="5" id="KW-1185">Reference proteome</keyword>
<dbReference type="InterPro" id="IPR006447">
    <property type="entry name" value="Myb_dom_plants"/>
</dbReference>
<dbReference type="Proteomes" id="UP000717585">
    <property type="component" value="Unassembled WGS sequence"/>
</dbReference>
<dbReference type="OrthoDB" id="21225at2759"/>
<keyword evidence="2" id="KW-0804">Transcription</keyword>
<protein>
    <recommendedName>
        <fullName evidence="6">HTH myb-type domain-containing protein</fullName>
    </recommendedName>
</protein>
<dbReference type="AlphaFoldDB" id="A0A8J6DY77"/>